<dbReference type="GO" id="GO:0005230">
    <property type="term" value="F:extracellular ligand-gated monoatomic ion channel activity"/>
    <property type="evidence" value="ECO:0007669"/>
    <property type="project" value="InterPro"/>
</dbReference>
<dbReference type="InterPro" id="IPR036734">
    <property type="entry name" value="Neur_chan_lig-bd_sf"/>
</dbReference>
<evidence type="ECO:0000259" key="1">
    <source>
        <dbReference type="Pfam" id="PF02931"/>
    </source>
</evidence>
<dbReference type="Proteomes" id="UP001162480">
    <property type="component" value="Chromosome 10"/>
</dbReference>
<feature type="domain" description="Neurotransmitter-gated ion-channel ligand-binding" evidence="1">
    <location>
        <begin position="28"/>
        <end position="187"/>
    </location>
</feature>
<dbReference type="SUPFAM" id="SSF63712">
    <property type="entry name" value="Nicotinic receptor ligand binding domain-like"/>
    <property type="match status" value="1"/>
</dbReference>
<protein>
    <submittedName>
        <fullName evidence="2">Cys-loop ligand-gated ion channel-like isoform X3</fullName>
    </submittedName>
</protein>
<evidence type="ECO:0000313" key="3">
    <source>
        <dbReference type="Proteomes" id="UP001162480"/>
    </source>
</evidence>
<dbReference type="EMBL" id="OX597823">
    <property type="protein sequence ID" value="CAI9729320.1"/>
    <property type="molecule type" value="Genomic_DNA"/>
</dbReference>
<dbReference type="InterPro" id="IPR006202">
    <property type="entry name" value="Neur_chan_lig-bd"/>
</dbReference>
<dbReference type="Gene3D" id="2.70.170.10">
    <property type="entry name" value="Neurotransmitter-gated ion-channel ligand-binding domain"/>
    <property type="match status" value="1"/>
</dbReference>
<proteinExistence type="predicted"/>
<dbReference type="AlphaFoldDB" id="A0AA36F9B8"/>
<gene>
    <name evidence="2" type="ORF">OCTVUL_1B008462</name>
</gene>
<keyword evidence="3" id="KW-1185">Reference proteome</keyword>
<dbReference type="GO" id="GO:0016020">
    <property type="term" value="C:membrane"/>
    <property type="evidence" value="ECO:0007669"/>
    <property type="project" value="InterPro"/>
</dbReference>
<name>A0AA36F9B8_OCTVU</name>
<dbReference type="FunFam" id="2.70.170.10:FF:000053">
    <property type="entry name" value="Predicted protein"/>
    <property type="match status" value="1"/>
</dbReference>
<dbReference type="Pfam" id="PF02931">
    <property type="entry name" value="Neur_chan_LBD"/>
    <property type="match status" value="1"/>
</dbReference>
<sequence length="238" mass="27982">MEVSCPLMRNSYLEKLFSFNTVSFNRNIRRFNEVRVQIVVQFAKVGEIDTLKEQYSADVIVKGKWREPALDGQTHTALEGIDIKKYWSPKLYIENTLGDPKENIRHRVNFNDKGEAYIVEKRVIKGTFMENLELNDFPFDVQDLTVTVASELPSYEVELIEDIDEHHVVNRQSFVDEQEWHLYMHTETEKKELAIDQADATVRRLFAQKIKETDKHSLNEDSDCVEYRRRLAPLEIKV</sequence>
<evidence type="ECO:0000313" key="2">
    <source>
        <dbReference type="EMBL" id="CAI9729320.1"/>
    </source>
</evidence>
<organism evidence="2 3">
    <name type="scientific">Octopus vulgaris</name>
    <name type="common">Common octopus</name>
    <dbReference type="NCBI Taxonomy" id="6645"/>
    <lineage>
        <taxon>Eukaryota</taxon>
        <taxon>Metazoa</taxon>
        <taxon>Spiralia</taxon>
        <taxon>Lophotrochozoa</taxon>
        <taxon>Mollusca</taxon>
        <taxon>Cephalopoda</taxon>
        <taxon>Coleoidea</taxon>
        <taxon>Octopodiformes</taxon>
        <taxon>Octopoda</taxon>
        <taxon>Incirrata</taxon>
        <taxon>Octopodidae</taxon>
        <taxon>Octopus</taxon>
    </lineage>
</organism>
<reference evidence="2" key="1">
    <citation type="submission" date="2023-08" db="EMBL/GenBank/DDBJ databases">
        <authorList>
            <person name="Alioto T."/>
            <person name="Alioto T."/>
            <person name="Gomez Garrido J."/>
        </authorList>
    </citation>
    <scope>NUCLEOTIDE SEQUENCE</scope>
</reference>
<accession>A0AA36F9B8</accession>